<keyword evidence="3" id="KW-1185">Reference proteome</keyword>
<sequence>MIAASSGGGGFVSSYKIAMGISLLGVVFPPFTLFFTTYDGSLFALSVVSILLILDAASGAAEYMRSLFHPATA</sequence>
<dbReference type="EMBL" id="LT629690">
    <property type="protein sequence ID" value="SDF08399.1"/>
    <property type="molecule type" value="Genomic_DNA"/>
</dbReference>
<dbReference type="Proteomes" id="UP000182427">
    <property type="component" value="Chromosome I"/>
</dbReference>
<keyword evidence="1" id="KW-0472">Membrane</keyword>
<dbReference type="AlphaFoldDB" id="A0A1G7I7Q4"/>
<evidence type="ECO:0000256" key="1">
    <source>
        <dbReference type="SAM" id="Phobius"/>
    </source>
</evidence>
<evidence type="ECO:0000313" key="2">
    <source>
        <dbReference type="EMBL" id="SDF08399.1"/>
    </source>
</evidence>
<reference evidence="2 3" key="1">
    <citation type="submission" date="2016-10" db="EMBL/GenBank/DDBJ databases">
        <authorList>
            <person name="de Groot N.N."/>
        </authorList>
    </citation>
    <scope>NUCLEOTIDE SEQUENCE [LARGE SCALE GENOMIC DNA]</scope>
    <source>
        <strain evidence="2 3">GAS232</strain>
    </source>
</reference>
<organism evidence="2 3">
    <name type="scientific">Terriglobus roseus</name>
    <dbReference type="NCBI Taxonomy" id="392734"/>
    <lineage>
        <taxon>Bacteria</taxon>
        <taxon>Pseudomonadati</taxon>
        <taxon>Acidobacteriota</taxon>
        <taxon>Terriglobia</taxon>
        <taxon>Terriglobales</taxon>
        <taxon>Acidobacteriaceae</taxon>
        <taxon>Terriglobus</taxon>
    </lineage>
</organism>
<name>A0A1G7I7Q4_9BACT</name>
<proteinExistence type="predicted"/>
<feature type="transmembrane region" description="Helical" evidence="1">
    <location>
        <begin position="15"/>
        <end position="35"/>
    </location>
</feature>
<keyword evidence="1" id="KW-0812">Transmembrane</keyword>
<feature type="transmembrane region" description="Helical" evidence="1">
    <location>
        <begin position="42"/>
        <end position="61"/>
    </location>
</feature>
<evidence type="ECO:0000313" key="3">
    <source>
        <dbReference type="Proteomes" id="UP000182427"/>
    </source>
</evidence>
<keyword evidence="1" id="KW-1133">Transmembrane helix</keyword>
<accession>A0A1G7I7Q4</accession>
<protein>
    <submittedName>
        <fullName evidence="2">Uncharacterized protein</fullName>
    </submittedName>
</protein>
<gene>
    <name evidence="2" type="ORF">SAMN05444167_1342</name>
</gene>